<accession>A0A1X7AKF7</accession>
<dbReference type="EMBL" id="FWPT01000005">
    <property type="protein sequence ID" value="SMA47358.1"/>
    <property type="molecule type" value="Genomic_DNA"/>
</dbReference>
<evidence type="ECO:0000313" key="2">
    <source>
        <dbReference type="Proteomes" id="UP000196573"/>
    </source>
</evidence>
<keyword evidence="2" id="KW-1185">Reference proteome</keyword>
<dbReference type="AlphaFoldDB" id="A0A1X7AKF7"/>
<reference evidence="1 2" key="1">
    <citation type="submission" date="2017-03" db="EMBL/GenBank/DDBJ databases">
        <authorList>
            <person name="Afonso C.L."/>
            <person name="Miller P.J."/>
            <person name="Scott M.A."/>
            <person name="Spackman E."/>
            <person name="Goraichik I."/>
            <person name="Dimitrov K.M."/>
            <person name="Suarez D.L."/>
            <person name="Swayne D.E."/>
        </authorList>
    </citation>
    <scope>NUCLEOTIDE SEQUENCE [LARGE SCALE GENOMIC DNA]</scope>
    <source>
        <strain evidence="1">SB41UT1</strain>
    </source>
</reference>
<dbReference type="RefSeq" id="WP_087110136.1">
    <property type="nucleotide sequence ID" value="NZ_CBCSCN010000003.1"/>
</dbReference>
<name>A0A1X7AKF7_9GAMM</name>
<dbReference type="Proteomes" id="UP000196573">
    <property type="component" value="Unassembled WGS sequence"/>
</dbReference>
<gene>
    <name evidence="1" type="ORF">EHSB41UT_02383</name>
</gene>
<evidence type="ECO:0000313" key="1">
    <source>
        <dbReference type="EMBL" id="SMA47358.1"/>
    </source>
</evidence>
<organism evidence="1 2">
    <name type="scientific">Parendozoicomonas haliclonae</name>
    <dbReference type="NCBI Taxonomy" id="1960125"/>
    <lineage>
        <taxon>Bacteria</taxon>
        <taxon>Pseudomonadati</taxon>
        <taxon>Pseudomonadota</taxon>
        <taxon>Gammaproteobacteria</taxon>
        <taxon>Oceanospirillales</taxon>
        <taxon>Endozoicomonadaceae</taxon>
        <taxon>Parendozoicomonas</taxon>
    </lineage>
</organism>
<sequence length="122" mass="13409">MNTQPTFQQPPLPIYAGCTVKAPAGSCFFDTTGTQFTLETEGRIYHAKHGIYKLPEGCDFFTVVNITSLPSVPRPARHGTPVADKYQKGSPCIRFMSSRELKDVYCHGIDTAKTLEPLKDGA</sequence>
<protein>
    <submittedName>
        <fullName evidence="1">Uncharacterized protein</fullName>
    </submittedName>
</protein>
<proteinExistence type="predicted"/>